<feature type="region of interest" description="Disordered" evidence="1">
    <location>
        <begin position="1"/>
        <end position="25"/>
    </location>
</feature>
<feature type="region of interest" description="Disordered" evidence="1">
    <location>
        <begin position="212"/>
        <end position="315"/>
    </location>
</feature>
<evidence type="ECO:0000313" key="2">
    <source>
        <dbReference type="EMBL" id="WAQ80765.1"/>
    </source>
</evidence>
<name>A0ABY7CA48_9BASI</name>
<dbReference type="GeneID" id="77805988"/>
<protein>
    <submittedName>
        <fullName evidence="2">Uncharacterized protein</fullName>
    </submittedName>
</protein>
<dbReference type="EMBL" id="CP110421">
    <property type="protein sequence ID" value="WAQ80765.1"/>
    <property type="molecule type" value="Genomic_DNA"/>
</dbReference>
<accession>A0ABY7CA48</accession>
<gene>
    <name evidence="2" type="ORF">PtA15_1A103</name>
</gene>
<dbReference type="RefSeq" id="XP_053016320.1">
    <property type="nucleotide sequence ID" value="XM_053165095.1"/>
</dbReference>
<evidence type="ECO:0000256" key="1">
    <source>
        <dbReference type="SAM" id="MobiDB-lite"/>
    </source>
</evidence>
<organism evidence="2 3">
    <name type="scientific">Puccinia triticina</name>
    <dbReference type="NCBI Taxonomy" id="208348"/>
    <lineage>
        <taxon>Eukaryota</taxon>
        <taxon>Fungi</taxon>
        <taxon>Dikarya</taxon>
        <taxon>Basidiomycota</taxon>
        <taxon>Pucciniomycotina</taxon>
        <taxon>Pucciniomycetes</taxon>
        <taxon>Pucciniales</taxon>
        <taxon>Pucciniaceae</taxon>
        <taxon>Puccinia</taxon>
    </lineage>
</organism>
<reference evidence="2" key="1">
    <citation type="submission" date="2022-10" db="EMBL/GenBank/DDBJ databases">
        <title>Puccinia triticina Genome sequencing and assembly.</title>
        <authorList>
            <person name="Li C."/>
        </authorList>
    </citation>
    <scope>NUCLEOTIDE SEQUENCE</scope>
    <source>
        <strain evidence="2">Pt15</strain>
    </source>
</reference>
<dbReference type="Proteomes" id="UP001164743">
    <property type="component" value="Chromosome 1A"/>
</dbReference>
<feature type="region of interest" description="Disordered" evidence="1">
    <location>
        <begin position="100"/>
        <end position="179"/>
    </location>
</feature>
<feature type="compositionally biased region" description="Basic residues" evidence="1">
    <location>
        <begin position="134"/>
        <end position="145"/>
    </location>
</feature>
<feature type="region of interest" description="Disordered" evidence="1">
    <location>
        <begin position="59"/>
        <end position="84"/>
    </location>
</feature>
<feature type="compositionally biased region" description="Low complexity" evidence="1">
    <location>
        <begin position="305"/>
        <end position="315"/>
    </location>
</feature>
<evidence type="ECO:0000313" key="3">
    <source>
        <dbReference type="Proteomes" id="UP001164743"/>
    </source>
</evidence>
<feature type="compositionally biased region" description="Low complexity" evidence="1">
    <location>
        <begin position="59"/>
        <end position="71"/>
    </location>
</feature>
<proteinExistence type="predicted"/>
<feature type="compositionally biased region" description="Low complexity" evidence="1">
    <location>
        <begin position="146"/>
        <end position="155"/>
    </location>
</feature>
<keyword evidence="3" id="KW-1185">Reference proteome</keyword>
<feature type="compositionally biased region" description="Basic and acidic residues" evidence="1">
    <location>
        <begin position="253"/>
        <end position="264"/>
    </location>
</feature>
<sequence length="331" mass="35940">MPSHDGRGYFFTPPDHSPSASELDYNHLPIRTHSLSSLSENNSLDGHRDDDLLSISSSLSLTPSASSSSSDLRPHTHQQAEMSPEEAELLLTPMAISAGLSHHTSSSPIIQRPAAVSSRSSHRSLDPRAPPRTTRSRRTLSRSSRRSPITPIAPSARNHPPIVIIPPASASSSSSSDKKINQLSPSRIAALSFLSNVASKILDLDSDTISLLSSPYDPQPPQNQPHQHLLQPRPDSSKTTKRRGPPRFSIGDDDPRLPTTHDQDMVSPPLDLSGFMPPSACSVWRTPSSSAGFHQRPRSHPLPSSPDNESSSTDSMATVLLSKVLNEWTNW</sequence>